<evidence type="ECO:0000313" key="5">
    <source>
        <dbReference type="EMBL" id="ALS03858.1"/>
    </source>
</evidence>
<organism evidence="5">
    <name type="scientific">Ectropis obliqua</name>
    <name type="common">Tea geometrid moth</name>
    <dbReference type="NCBI Taxonomy" id="248899"/>
    <lineage>
        <taxon>Eukaryota</taxon>
        <taxon>Metazoa</taxon>
        <taxon>Ecdysozoa</taxon>
        <taxon>Arthropoda</taxon>
        <taxon>Hexapoda</taxon>
        <taxon>Insecta</taxon>
        <taxon>Pterygota</taxon>
        <taxon>Neoptera</taxon>
        <taxon>Endopterygota</taxon>
        <taxon>Lepidoptera</taxon>
        <taxon>Glossata</taxon>
        <taxon>Ditrysia</taxon>
        <taxon>Geometroidea</taxon>
        <taxon>Geometridae</taxon>
        <taxon>Ennominae</taxon>
        <taxon>Ectropis</taxon>
    </lineage>
</organism>
<dbReference type="GO" id="GO:0005549">
    <property type="term" value="F:odorant binding"/>
    <property type="evidence" value="ECO:0007669"/>
    <property type="project" value="InterPro"/>
</dbReference>
<feature type="signal peptide" evidence="4">
    <location>
        <begin position="1"/>
        <end position="18"/>
    </location>
</feature>
<evidence type="ECO:0000256" key="2">
    <source>
        <dbReference type="ARBA" id="ARBA00008098"/>
    </source>
</evidence>
<dbReference type="PANTHER" id="PTHR21066">
    <property type="entry name" value="ODORANT-BINDING PROTEIN 59A-RELATED"/>
    <property type="match status" value="1"/>
</dbReference>
<dbReference type="GO" id="GO:0005576">
    <property type="term" value="C:extracellular region"/>
    <property type="evidence" value="ECO:0007669"/>
    <property type="project" value="UniProtKB-SubCell"/>
</dbReference>
<sequence length="188" mass="20584">MVGLGGLLLLVGLQIIASQEQGPPHGPPPQWANHKCAGPPPAIKNPQKCCEIQQMFTEEEMASCGINKFEEENRQGPPKPPDCNKQECLLKSKDCLNDDGSINHKAVAEHLNNWASEEWKPAVEAAVAVCLGENEVPGPPHICEANRLMFCIGGVIFSECPTWQDNDDCKQLKEHINECKAAKFPPPN</sequence>
<dbReference type="EMBL" id="KT327215">
    <property type="protein sequence ID" value="ALS03858.1"/>
    <property type="molecule type" value="mRNA"/>
</dbReference>
<dbReference type="PANTHER" id="PTHR21066:SF3">
    <property type="entry name" value="IP02236P"/>
    <property type="match status" value="1"/>
</dbReference>
<evidence type="ECO:0000256" key="4">
    <source>
        <dbReference type="SAM" id="SignalP"/>
    </source>
</evidence>
<comment type="subcellular location">
    <subcellularLocation>
        <location evidence="1">Secreted</location>
    </subcellularLocation>
</comment>
<accession>A0A1L2BLF4</accession>
<dbReference type="InterPro" id="IPR052295">
    <property type="entry name" value="Odorant-binding_protein"/>
</dbReference>
<name>A0A1L2BLF4_ECTOB</name>
<keyword evidence="3" id="KW-0964">Secreted</keyword>
<comment type="similarity">
    <text evidence="2">Belongs to the PBP/GOBP family.</text>
</comment>
<protein>
    <submittedName>
        <fullName evidence="5">Odorant-binding protein 10</fullName>
    </submittedName>
</protein>
<evidence type="ECO:0000256" key="3">
    <source>
        <dbReference type="ARBA" id="ARBA00022525"/>
    </source>
</evidence>
<dbReference type="AlphaFoldDB" id="A0A1L2BLF4"/>
<feature type="chain" id="PRO_5012317944" evidence="4">
    <location>
        <begin position="19"/>
        <end position="188"/>
    </location>
</feature>
<evidence type="ECO:0000256" key="1">
    <source>
        <dbReference type="ARBA" id="ARBA00004613"/>
    </source>
</evidence>
<dbReference type="SUPFAM" id="SSF47565">
    <property type="entry name" value="Insect pheromone/odorant-binding proteins"/>
    <property type="match status" value="1"/>
</dbReference>
<proteinExistence type="evidence at transcript level"/>
<dbReference type="Gene3D" id="1.10.238.270">
    <property type="match status" value="1"/>
</dbReference>
<reference evidence="5" key="1">
    <citation type="submission" date="2015-07" db="EMBL/GenBank/DDBJ databases">
        <title>Transcriptome analysis of odorant reception genes in the tea geometrid, Ectropis obliqua.</title>
        <authorList>
            <person name="Chen Z."/>
            <person name="Ma L."/>
            <person name="Li Z."/>
        </authorList>
    </citation>
    <scope>NUCLEOTIDE SEQUENCE</scope>
</reference>
<dbReference type="InterPro" id="IPR036728">
    <property type="entry name" value="PBP_GOBP_sf"/>
</dbReference>
<keyword evidence="4" id="KW-0732">Signal</keyword>